<dbReference type="EMBL" id="AP027733">
    <property type="protein sequence ID" value="BDZ52357.1"/>
    <property type="molecule type" value="Genomic_DNA"/>
</dbReference>
<dbReference type="Proteomes" id="UP001321486">
    <property type="component" value="Plasmid pNBRC108728a"/>
</dbReference>
<name>A0ABN6Y4U8_9MICO</name>
<evidence type="ECO:0000313" key="2">
    <source>
        <dbReference type="EMBL" id="BDZ52357.1"/>
    </source>
</evidence>
<gene>
    <name evidence="2" type="ORF">GCM10025867_45980</name>
    <name evidence="3" type="ORF">GCM10025867_51650</name>
</gene>
<keyword evidence="1" id="KW-0472">Membrane</keyword>
<sequence length="70" mass="6944">MIRAAIAFGAIAAIIGVLIGLHIVQPVLADDRASSALSNAAAAIVVFTGLLCSGVGVLAAVTFVDRTPRG</sequence>
<dbReference type="RefSeq" id="WP_286347207.1">
    <property type="nucleotide sequence ID" value="NZ_AP027733.1"/>
</dbReference>
<evidence type="ECO:0000256" key="1">
    <source>
        <dbReference type="SAM" id="Phobius"/>
    </source>
</evidence>
<geneLocation type="plasmid" evidence="2 4">
    <name>pNBRC108728a</name>
</geneLocation>
<keyword evidence="1" id="KW-1133">Transmembrane helix</keyword>
<accession>A0ABN6Y4U8</accession>
<keyword evidence="1" id="KW-0812">Transmembrane</keyword>
<keyword evidence="4" id="KW-1185">Reference proteome</keyword>
<reference evidence="2" key="1">
    <citation type="journal article" date="2014" name="Int. J. Syst. Evol. Microbiol.">
        <title>Complete genome of a new Firmicutes species belonging to the dominant human colonic microbiota ('Ruminococcus bicirculans') reveals two chromosomes and a selective capacity to utilize plant glucans.</title>
        <authorList>
            <consortium name="NISC Comparative Sequencing Program"/>
            <person name="Wegmann U."/>
            <person name="Louis P."/>
            <person name="Goesmann A."/>
            <person name="Henrissat B."/>
            <person name="Duncan S.H."/>
            <person name="Flint H.J."/>
        </authorList>
    </citation>
    <scope>NUCLEOTIDE SEQUENCE</scope>
    <source>
        <strain evidence="2">NBRC 108728</strain>
    </source>
</reference>
<reference evidence="2" key="3">
    <citation type="submission" date="2023-02" db="EMBL/GenBank/DDBJ databases">
        <authorList>
            <person name="Sun Q."/>
            <person name="Mori K."/>
        </authorList>
    </citation>
    <scope>NUCLEOTIDE SEQUENCE</scope>
    <source>
        <strain evidence="2">NBRC 108728</strain>
        <plasmid evidence="2">pNBRC108728a</plasmid>
    </source>
</reference>
<evidence type="ECO:0000313" key="3">
    <source>
        <dbReference type="EMBL" id="BDZ52924.1"/>
    </source>
</evidence>
<protein>
    <submittedName>
        <fullName evidence="2">Uncharacterized protein</fullName>
    </submittedName>
</protein>
<dbReference type="EMBL" id="AP027733">
    <property type="protein sequence ID" value="BDZ52924.1"/>
    <property type="molecule type" value="Genomic_DNA"/>
</dbReference>
<organism evidence="2 4">
    <name type="scientific">Frondihabitans sucicola</name>
    <dbReference type="NCBI Taxonomy" id="1268041"/>
    <lineage>
        <taxon>Bacteria</taxon>
        <taxon>Bacillati</taxon>
        <taxon>Actinomycetota</taxon>
        <taxon>Actinomycetes</taxon>
        <taxon>Micrococcales</taxon>
        <taxon>Microbacteriaceae</taxon>
        <taxon>Frondihabitans</taxon>
    </lineage>
</organism>
<keyword evidence="2" id="KW-0614">Plasmid</keyword>
<evidence type="ECO:0000313" key="4">
    <source>
        <dbReference type="Proteomes" id="UP001321486"/>
    </source>
</evidence>
<reference evidence="4" key="2">
    <citation type="journal article" date="2019" name="Int. J. Syst. Evol. Microbiol.">
        <title>The Global Catalogue of Microorganisms (GCM) 10K type strain sequencing project: providing services to taxonomists for standard genome sequencing and annotation.</title>
        <authorList>
            <consortium name="The Broad Institute Genomics Platform"/>
            <consortium name="The Broad Institute Genome Sequencing Center for Infectious Disease"/>
            <person name="Wu L."/>
            <person name="Ma J."/>
        </authorList>
    </citation>
    <scope>NUCLEOTIDE SEQUENCE [LARGE SCALE GENOMIC DNA]</scope>
    <source>
        <strain evidence="4">NBRC 108728</strain>
    </source>
</reference>
<proteinExistence type="predicted"/>
<feature type="transmembrane region" description="Helical" evidence="1">
    <location>
        <begin position="39"/>
        <end position="64"/>
    </location>
</feature>